<name>A0A1D6IAX7_MAIZE</name>
<evidence type="ECO:0000313" key="1">
    <source>
        <dbReference type="EMBL" id="ONM57118.1"/>
    </source>
</evidence>
<sequence>MKSRARSTAGDSRYDSIWPPLSTILVFLFVVLNWICLFFLKALGEEDQGREGPKQAQEASERVLRLHGGVQEGLQGEAPQCEASLRDWQGWW</sequence>
<dbReference type="EMBL" id="CM007650">
    <property type="protein sequence ID" value="ONM57118.1"/>
    <property type="molecule type" value="Genomic_DNA"/>
</dbReference>
<organism evidence="1">
    <name type="scientific">Zea mays</name>
    <name type="common">Maize</name>
    <dbReference type="NCBI Taxonomy" id="4577"/>
    <lineage>
        <taxon>Eukaryota</taxon>
        <taxon>Viridiplantae</taxon>
        <taxon>Streptophyta</taxon>
        <taxon>Embryophyta</taxon>
        <taxon>Tracheophyta</taxon>
        <taxon>Spermatophyta</taxon>
        <taxon>Magnoliopsida</taxon>
        <taxon>Liliopsida</taxon>
        <taxon>Poales</taxon>
        <taxon>Poaceae</taxon>
        <taxon>PACMAD clade</taxon>
        <taxon>Panicoideae</taxon>
        <taxon>Andropogonodae</taxon>
        <taxon>Andropogoneae</taxon>
        <taxon>Tripsacinae</taxon>
        <taxon>Zea</taxon>
    </lineage>
</organism>
<protein>
    <submittedName>
        <fullName evidence="1">High mobility group B protein 2</fullName>
    </submittedName>
</protein>
<accession>A0A1D6IAX7</accession>
<gene>
    <name evidence="1" type="ORF">ZEAMMB73_Zm00001d021433</name>
</gene>
<dbReference type="AlphaFoldDB" id="A0A1D6IAX7"/>
<reference evidence="1" key="1">
    <citation type="submission" date="2015-12" db="EMBL/GenBank/DDBJ databases">
        <title>Update maize B73 reference genome by single molecule sequencing technologies.</title>
        <authorList>
            <consortium name="Maize Genome Sequencing Project"/>
            <person name="Ware D."/>
        </authorList>
    </citation>
    <scope>NUCLEOTIDE SEQUENCE [LARGE SCALE GENOMIC DNA]</scope>
    <source>
        <tissue evidence="1">Seedling</tissue>
    </source>
</reference>
<proteinExistence type="predicted"/>